<reference evidence="2 3" key="1">
    <citation type="submission" date="2020-07" db="EMBL/GenBank/DDBJ databases">
        <title>Genomic Encyclopedia of Type Strains, Phase IV (KMG-V): Genome sequencing to study the core and pangenomes of soil and plant-associated prokaryotes.</title>
        <authorList>
            <person name="Whitman W."/>
        </authorList>
    </citation>
    <scope>NUCLEOTIDE SEQUENCE [LARGE SCALE GENOMIC DNA]</scope>
    <source>
        <strain evidence="2 3">C8</strain>
    </source>
</reference>
<dbReference type="NCBIfam" id="NF033496">
    <property type="entry name" value="DUF2080_fam_acc"/>
    <property type="match status" value="1"/>
</dbReference>
<organism evidence="2 3">
    <name type="scientific">Methanococcus maripaludis</name>
    <name type="common">Methanococcus deltae</name>
    <dbReference type="NCBI Taxonomy" id="39152"/>
    <lineage>
        <taxon>Archaea</taxon>
        <taxon>Methanobacteriati</taxon>
        <taxon>Methanobacteriota</taxon>
        <taxon>Methanomada group</taxon>
        <taxon>Methanococci</taxon>
        <taxon>Methanococcales</taxon>
        <taxon>Methanococcaceae</taxon>
        <taxon>Methanococcus</taxon>
    </lineage>
</organism>
<evidence type="ECO:0000313" key="3">
    <source>
        <dbReference type="Proteomes" id="UP000533207"/>
    </source>
</evidence>
<sequence length="51" mass="5768">MNIKSNGVKSTTFTGRIKEHGNSARAPCPREYLGKEYILTILKDSEVKNRD</sequence>
<dbReference type="InterPro" id="IPR019205">
    <property type="entry name" value="DUF2080_transposon-encoded"/>
</dbReference>
<accession>A0A7J9PKI4</accession>
<protein>
    <submittedName>
        <fullName evidence="2">Putative transposon-encoded protein</fullName>
    </submittedName>
</protein>
<comment type="caution">
    <text evidence="2">The sequence shown here is derived from an EMBL/GenBank/DDBJ whole genome shotgun (WGS) entry which is preliminary data.</text>
</comment>
<dbReference type="EMBL" id="JACDUL010000002">
    <property type="protein sequence ID" value="MBA2862049.1"/>
    <property type="molecule type" value="Genomic_DNA"/>
</dbReference>
<proteinExistence type="predicted"/>
<gene>
    <name evidence="2" type="ORF">HNP90_000928</name>
</gene>
<name>A0A7J9PKI4_METMI</name>
<feature type="region of interest" description="Disordered" evidence="1">
    <location>
        <begin position="1"/>
        <end position="26"/>
    </location>
</feature>
<feature type="compositionally biased region" description="Polar residues" evidence="1">
    <location>
        <begin position="1"/>
        <end position="14"/>
    </location>
</feature>
<dbReference type="RefSeq" id="WP_081430729.1">
    <property type="nucleotide sequence ID" value="NZ_JACDUL010000002.1"/>
</dbReference>
<evidence type="ECO:0000256" key="1">
    <source>
        <dbReference type="SAM" id="MobiDB-lite"/>
    </source>
</evidence>
<dbReference type="Proteomes" id="UP000533207">
    <property type="component" value="Unassembled WGS sequence"/>
</dbReference>
<evidence type="ECO:0000313" key="2">
    <source>
        <dbReference type="EMBL" id="MBA2862049.1"/>
    </source>
</evidence>
<dbReference type="Pfam" id="PF09853">
    <property type="entry name" value="DUF2080"/>
    <property type="match status" value="1"/>
</dbReference>
<dbReference type="AlphaFoldDB" id="A0A7J9PKI4"/>